<organism evidence="2">
    <name type="scientific">uncultured marine thaumarchaeote KM3_79_C04</name>
    <dbReference type="NCBI Taxonomy" id="1456294"/>
    <lineage>
        <taxon>Archaea</taxon>
        <taxon>Nitrososphaerota</taxon>
        <taxon>environmental samples</taxon>
    </lineage>
</organism>
<evidence type="ECO:0000259" key="1">
    <source>
        <dbReference type="Pfam" id="PF08332"/>
    </source>
</evidence>
<accession>A0A075HN34</accession>
<dbReference type="GO" id="GO:0005516">
    <property type="term" value="F:calmodulin binding"/>
    <property type="evidence" value="ECO:0007669"/>
    <property type="project" value="InterPro"/>
</dbReference>
<dbReference type="Gene3D" id="3.10.450.50">
    <property type="match status" value="1"/>
</dbReference>
<dbReference type="InterPro" id="IPR032710">
    <property type="entry name" value="NTF2-like_dom_sf"/>
</dbReference>
<reference evidence="2" key="1">
    <citation type="journal article" date="2014" name="Genome Biol. Evol.">
        <title>Pangenome evidence for extensive interdomain horizontal transfer affecting lineage core and shell genes in uncultured planktonic thaumarchaeota and euryarchaeota.</title>
        <authorList>
            <person name="Deschamps P."/>
            <person name="Zivanovic Y."/>
            <person name="Moreira D."/>
            <person name="Rodriguez-Valera F."/>
            <person name="Lopez-Garcia P."/>
        </authorList>
    </citation>
    <scope>NUCLEOTIDE SEQUENCE</scope>
</reference>
<protein>
    <recommendedName>
        <fullName evidence="1">Calcium/calmodulin-dependent protein kinase II association-domain domain-containing protein</fullName>
    </recommendedName>
</protein>
<dbReference type="EMBL" id="KF901093">
    <property type="protein sequence ID" value="AIF17826.1"/>
    <property type="molecule type" value="Genomic_DNA"/>
</dbReference>
<dbReference type="SUPFAM" id="SSF54427">
    <property type="entry name" value="NTF2-like"/>
    <property type="match status" value="1"/>
</dbReference>
<dbReference type="GO" id="GO:0004683">
    <property type="term" value="F:calcium/calmodulin-dependent protein kinase activity"/>
    <property type="evidence" value="ECO:0007669"/>
    <property type="project" value="InterPro"/>
</dbReference>
<dbReference type="InterPro" id="IPR013543">
    <property type="entry name" value="Ca/CaM-dep_prot_kinase-assoc"/>
</dbReference>
<evidence type="ECO:0000313" key="2">
    <source>
        <dbReference type="EMBL" id="AIF17826.1"/>
    </source>
</evidence>
<dbReference type="Pfam" id="PF08332">
    <property type="entry name" value="CaMKII_AD"/>
    <property type="match status" value="1"/>
</dbReference>
<dbReference type="InterPro" id="IPR011944">
    <property type="entry name" value="Steroid_delta5-4_isomerase"/>
</dbReference>
<dbReference type="NCBIfam" id="TIGR02246">
    <property type="entry name" value="SgcJ/EcaC family oxidoreductase"/>
    <property type="match status" value="1"/>
</dbReference>
<dbReference type="AlphaFoldDB" id="A0A075HN34"/>
<feature type="domain" description="Calcium/calmodulin-dependent protein kinase II association-domain" evidence="1">
    <location>
        <begin position="8"/>
        <end position="119"/>
    </location>
</feature>
<name>A0A075HN34_9ARCH</name>
<proteinExistence type="predicted"/>
<sequence>MSDSIASELLQKWVSAVKNGDPKQVAGLYHEDGILLGTFSNKERIGHDLIFEYFENLLKSPVEVQIISENPRGFEHDAINSGHYNFITNGKTINARFSFVYTTDGVEWKIISHHSSVMPET</sequence>